<feature type="compositionally biased region" description="Polar residues" evidence="1">
    <location>
        <begin position="249"/>
        <end position="258"/>
    </location>
</feature>
<feature type="region of interest" description="Disordered" evidence="1">
    <location>
        <begin position="291"/>
        <end position="338"/>
    </location>
</feature>
<gene>
    <name evidence="2" type="ORF">FOZ63_024967</name>
</gene>
<feature type="compositionally biased region" description="Polar residues" evidence="1">
    <location>
        <begin position="210"/>
        <end position="231"/>
    </location>
</feature>
<reference evidence="2 3" key="1">
    <citation type="submission" date="2020-04" db="EMBL/GenBank/DDBJ databases">
        <title>Perkinsus olseni comparative genomics.</title>
        <authorList>
            <person name="Bogema D.R."/>
        </authorList>
    </citation>
    <scope>NUCLEOTIDE SEQUENCE [LARGE SCALE GENOMIC DNA]</scope>
    <source>
        <strain evidence="2 3">ATCC PRA-207</strain>
    </source>
</reference>
<feature type="non-terminal residue" evidence="2">
    <location>
        <position position="338"/>
    </location>
</feature>
<name>A0A7J6R2L3_PEROL</name>
<organism evidence="2 3">
    <name type="scientific">Perkinsus olseni</name>
    <name type="common">Perkinsus atlanticus</name>
    <dbReference type="NCBI Taxonomy" id="32597"/>
    <lineage>
        <taxon>Eukaryota</taxon>
        <taxon>Sar</taxon>
        <taxon>Alveolata</taxon>
        <taxon>Perkinsozoa</taxon>
        <taxon>Perkinsea</taxon>
        <taxon>Perkinsida</taxon>
        <taxon>Perkinsidae</taxon>
        <taxon>Perkinsus</taxon>
    </lineage>
</organism>
<protein>
    <submittedName>
        <fullName evidence="2">Uncharacterized protein</fullName>
    </submittedName>
</protein>
<sequence length="338" mass="37657">MPIKEQSVLVVDGYHMFEMVCINARCFYHFSKNLRDNKKKVGAAYDMVERCIFPLHISTNDDMFTLLASAMIEEAREVSVEAERYLSNTLDTDRYGYPNIAITAQGLEGTQVVNNIVEALNSIMSKALDGESFDIGIFVREAVLIMRSVKKSSPQCFISRPTPVIMKEYHPEMRQKGTAIFDANGFKEKRGPLERTYSGISAPPVHRQSESAQHQGDPNLNDAGTSDMSSRSGRESIAETVVVAEQSDWESLSDSQAVRTCGDTHSESASRSRSDPVWECLSDLRVSQTEGTNAVTHMSPQPVSNSEVWESLSDLIEDTSMQPPPEQEPLRLPSDVHE</sequence>
<evidence type="ECO:0000313" key="3">
    <source>
        <dbReference type="Proteomes" id="UP000553632"/>
    </source>
</evidence>
<accession>A0A7J6R2L3</accession>
<evidence type="ECO:0000313" key="2">
    <source>
        <dbReference type="EMBL" id="KAF4714827.1"/>
    </source>
</evidence>
<dbReference type="Proteomes" id="UP000553632">
    <property type="component" value="Unassembled WGS sequence"/>
</dbReference>
<evidence type="ECO:0000256" key="1">
    <source>
        <dbReference type="SAM" id="MobiDB-lite"/>
    </source>
</evidence>
<dbReference type="EMBL" id="JABANO010028646">
    <property type="protein sequence ID" value="KAF4714827.1"/>
    <property type="molecule type" value="Genomic_DNA"/>
</dbReference>
<feature type="region of interest" description="Disordered" evidence="1">
    <location>
        <begin position="194"/>
        <end position="276"/>
    </location>
</feature>
<feature type="compositionally biased region" description="Polar residues" evidence="1">
    <location>
        <begin position="291"/>
        <end position="308"/>
    </location>
</feature>
<dbReference type="AlphaFoldDB" id="A0A7J6R2L3"/>
<proteinExistence type="predicted"/>
<feature type="compositionally biased region" description="Basic and acidic residues" evidence="1">
    <location>
        <begin position="262"/>
        <end position="276"/>
    </location>
</feature>
<comment type="caution">
    <text evidence="2">The sequence shown here is derived from an EMBL/GenBank/DDBJ whole genome shotgun (WGS) entry which is preliminary data.</text>
</comment>
<keyword evidence="3" id="KW-1185">Reference proteome</keyword>